<dbReference type="GO" id="GO:0006355">
    <property type="term" value="P:regulation of DNA-templated transcription"/>
    <property type="evidence" value="ECO:0007669"/>
    <property type="project" value="InterPro"/>
</dbReference>
<evidence type="ECO:0000313" key="6">
    <source>
        <dbReference type="EMBL" id="KAA0032718.1"/>
    </source>
</evidence>
<evidence type="ECO:0000256" key="3">
    <source>
        <dbReference type="ARBA" id="ARBA00023125"/>
    </source>
</evidence>
<keyword evidence="2" id="KW-0805">Transcription regulation</keyword>
<dbReference type="InterPro" id="IPR044835">
    <property type="entry name" value="ARF_plant"/>
</dbReference>
<comment type="caution">
    <text evidence="6">The sequence shown here is derived from an EMBL/GenBank/DDBJ whole genome shotgun (WGS) entry which is preliminary data.</text>
</comment>
<evidence type="ECO:0000313" key="8">
    <source>
        <dbReference type="Proteomes" id="UP000321393"/>
    </source>
</evidence>
<dbReference type="STRING" id="1194695.A0A5A7SQA0"/>
<dbReference type="Proteomes" id="UP000321947">
    <property type="component" value="Unassembled WGS sequence"/>
</dbReference>
<dbReference type="PANTHER" id="PTHR31384">
    <property type="entry name" value="AUXIN RESPONSE FACTOR 4-RELATED"/>
    <property type="match status" value="1"/>
</dbReference>
<sequence length="265" mass="29781">MRLQSEPQSTDPEPPECTRKTVHCFYMILTASDTSTHGGFSVLRKHATESLPPFDIIQSTPTQELAAKDLHGYEPKFKHILRALGKCYHEDASARLFLCLCGNLSVSIIVGFATPTCSHRNSLSLILSPSFVARRYADCLCLNHMSSFPSSVHRSTPPRRTKLNRRQSTPSPCILLVRRRVQPKLVVCMRWLVGYLSFLEGVSEVALGFLGFTVSLVGDSPPLLRWIRLDVELNKDFSNISRKGFRTTRPQTETGNVVTHMRIIP</sequence>
<dbReference type="InterPro" id="IPR015300">
    <property type="entry name" value="DNA-bd_pseudobarrel_sf"/>
</dbReference>
<evidence type="ECO:0000256" key="2">
    <source>
        <dbReference type="ARBA" id="ARBA00023015"/>
    </source>
</evidence>
<accession>A0A5A7SQA0</accession>
<evidence type="ECO:0000313" key="7">
    <source>
        <dbReference type="EMBL" id="TYJ98749.1"/>
    </source>
</evidence>
<name>A0A5A7SQA0_CUCMM</name>
<evidence type="ECO:0000313" key="9">
    <source>
        <dbReference type="Proteomes" id="UP000321947"/>
    </source>
</evidence>
<dbReference type="OrthoDB" id="2016915at2759"/>
<keyword evidence="4" id="KW-0804">Transcription</keyword>
<dbReference type="AlphaFoldDB" id="A0A5A7SQA0"/>
<evidence type="ECO:0000256" key="4">
    <source>
        <dbReference type="ARBA" id="ARBA00023163"/>
    </source>
</evidence>
<dbReference type="PANTHER" id="PTHR31384:SF8">
    <property type="entry name" value="AUXIN RESPONSE FACTOR 11"/>
    <property type="match status" value="1"/>
</dbReference>
<evidence type="ECO:0000256" key="1">
    <source>
        <dbReference type="ARBA" id="ARBA00004123"/>
    </source>
</evidence>
<gene>
    <name evidence="7" type="ORF">E5676_scaffold156G00560</name>
    <name evidence="6" type="ORF">E6C27_scaffold853G00580</name>
</gene>
<dbReference type="Gene3D" id="2.40.330.10">
    <property type="entry name" value="DNA-binding pseudobarrel domain"/>
    <property type="match status" value="1"/>
</dbReference>
<keyword evidence="3" id="KW-0238">DNA-binding</keyword>
<dbReference type="EMBL" id="SSTD01017849">
    <property type="protein sequence ID" value="TYJ98749.1"/>
    <property type="molecule type" value="Genomic_DNA"/>
</dbReference>
<keyword evidence="5" id="KW-0539">Nucleus</keyword>
<dbReference type="GO" id="GO:0009725">
    <property type="term" value="P:response to hormone"/>
    <property type="evidence" value="ECO:0007669"/>
    <property type="project" value="InterPro"/>
</dbReference>
<comment type="subcellular location">
    <subcellularLocation>
        <location evidence="1">Nucleus</location>
    </subcellularLocation>
</comment>
<dbReference type="EMBL" id="SSTE01021224">
    <property type="protein sequence ID" value="KAA0032718.1"/>
    <property type="molecule type" value="Genomic_DNA"/>
</dbReference>
<reference evidence="8 9" key="1">
    <citation type="submission" date="2019-08" db="EMBL/GenBank/DDBJ databases">
        <title>Draft genome sequences of two oriental melons (Cucumis melo L. var makuwa).</title>
        <authorList>
            <person name="Kwon S.-Y."/>
        </authorList>
    </citation>
    <scope>NUCLEOTIDE SEQUENCE [LARGE SCALE GENOMIC DNA]</scope>
    <source>
        <strain evidence="9">cv. Chang Bougi</strain>
        <strain evidence="8">cv. SW 3</strain>
        <tissue evidence="6">Leaf</tissue>
    </source>
</reference>
<dbReference type="SUPFAM" id="SSF101936">
    <property type="entry name" value="DNA-binding pseudobarrel domain"/>
    <property type="match status" value="1"/>
</dbReference>
<protein>
    <submittedName>
        <fullName evidence="6">Auxin response factor 18 isoform X2</fullName>
    </submittedName>
</protein>
<evidence type="ECO:0000256" key="5">
    <source>
        <dbReference type="ARBA" id="ARBA00023242"/>
    </source>
</evidence>
<proteinExistence type="predicted"/>
<organism evidence="6 8">
    <name type="scientific">Cucumis melo var. makuwa</name>
    <name type="common">Oriental melon</name>
    <dbReference type="NCBI Taxonomy" id="1194695"/>
    <lineage>
        <taxon>Eukaryota</taxon>
        <taxon>Viridiplantae</taxon>
        <taxon>Streptophyta</taxon>
        <taxon>Embryophyta</taxon>
        <taxon>Tracheophyta</taxon>
        <taxon>Spermatophyta</taxon>
        <taxon>Magnoliopsida</taxon>
        <taxon>eudicotyledons</taxon>
        <taxon>Gunneridae</taxon>
        <taxon>Pentapetalae</taxon>
        <taxon>rosids</taxon>
        <taxon>fabids</taxon>
        <taxon>Cucurbitales</taxon>
        <taxon>Cucurbitaceae</taxon>
        <taxon>Benincaseae</taxon>
        <taxon>Cucumis</taxon>
    </lineage>
</organism>
<dbReference type="GO" id="GO:0005634">
    <property type="term" value="C:nucleus"/>
    <property type="evidence" value="ECO:0007669"/>
    <property type="project" value="UniProtKB-SubCell"/>
</dbReference>
<dbReference type="Proteomes" id="UP000321393">
    <property type="component" value="Unassembled WGS sequence"/>
</dbReference>
<dbReference type="GO" id="GO:0003677">
    <property type="term" value="F:DNA binding"/>
    <property type="evidence" value="ECO:0007669"/>
    <property type="project" value="UniProtKB-KW"/>
</dbReference>